<accession>A0ABQ3P1Q0</accession>
<organism evidence="1 2">
    <name type="scientific">Streptomyces hydrogenans</name>
    <dbReference type="NCBI Taxonomy" id="1873719"/>
    <lineage>
        <taxon>Bacteria</taxon>
        <taxon>Bacillati</taxon>
        <taxon>Actinomycetota</taxon>
        <taxon>Actinomycetes</taxon>
        <taxon>Kitasatosporales</taxon>
        <taxon>Streptomycetaceae</taxon>
        <taxon>Streptomyces</taxon>
    </lineage>
</organism>
<proteinExistence type="predicted"/>
<dbReference type="EMBL" id="BNDW01000004">
    <property type="protein sequence ID" value="GHI18940.1"/>
    <property type="molecule type" value="Genomic_DNA"/>
</dbReference>
<gene>
    <name evidence="1" type="ORF">Shyd_03110</name>
</gene>
<sequence length="184" mass="20496">MDTLDSLVHLCPPPVGKHARPGSVSGAGAGGTKLTLPLSHARLLETYGPGSFNDFLWIYEQGCPNPWLDITQRSRETTQLLSRKQIPEIRSLLSHFGSNPSLLIQWGATDNADEIFWIPEGDPEEWPTLIVEAGQLSFQIVRQNSLELLLGLLEGTLDCPFFPEEFLTHPPAFERWTGDQCDDD</sequence>
<keyword evidence="2" id="KW-1185">Reference proteome</keyword>
<name>A0ABQ3P1Q0_9ACTN</name>
<comment type="caution">
    <text evidence="1">The sequence shown here is derived from an EMBL/GenBank/DDBJ whole genome shotgun (WGS) entry which is preliminary data.</text>
</comment>
<evidence type="ECO:0008006" key="3">
    <source>
        <dbReference type="Google" id="ProtNLM"/>
    </source>
</evidence>
<reference evidence="1" key="1">
    <citation type="submission" date="2024-05" db="EMBL/GenBank/DDBJ databases">
        <title>Whole genome shotgun sequence of Streptomyces hydrogenans NBRC 13475.</title>
        <authorList>
            <person name="Komaki H."/>
            <person name="Tamura T."/>
        </authorList>
    </citation>
    <scope>NUCLEOTIDE SEQUENCE</scope>
    <source>
        <strain evidence="1">NBRC 13475</strain>
    </source>
</reference>
<protein>
    <recommendedName>
        <fullName evidence="3">SMI1/KNR4 family protein</fullName>
    </recommendedName>
</protein>
<dbReference type="RefSeq" id="WP_190221895.1">
    <property type="nucleotide sequence ID" value="NZ_BNBS01000006.1"/>
</dbReference>
<evidence type="ECO:0000313" key="2">
    <source>
        <dbReference type="Proteomes" id="UP001052739"/>
    </source>
</evidence>
<evidence type="ECO:0000313" key="1">
    <source>
        <dbReference type="EMBL" id="GHI18940.1"/>
    </source>
</evidence>
<dbReference type="Proteomes" id="UP001052739">
    <property type="component" value="Unassembled WGS sequence"/>
</dbReference>